<protein>
    <recommendedName>
        <fullName evidence="3">Dehydrogenase</fullName>
    </recommendedName>
</protein>
<dbReference type="PANTHER" id="PTHR10668:SF105">
    <property type="entry name" value="DEHYDROGENASE-RELATED"/>
    <property type="match status" value="1"/>
</dbReference>
<comment type="caution">
    <text evidence="1">The sequence shown here is derived from an EMBL/GenBank/DDBJ whole genome shotgun (WGS) entry which is preliminary data.</text>
</comment>
<dbReference type="Gene3D" id="3.40.50.720">
    <property type="entry name" value="NAD(P)-binding Rossmann-like Domain"/>
    <property type="match status" value="1"/>
</dbReference>
<dbReference type="Gene3D" id="3.50.50.60">
    <property type="entry name" value="FAD/NAD(P)-binding domain"/>
    <property type="match status" value="1"/>
</dbReference>
<evidence type="ECO:0000313" key="1">
    <source>
        <dbReference type="EMBL" id="EST29222.1"/>
    </source>
</evidence>
<gene>
    <name evidence="1" type="ORF">M878_20845</name>
</gene>
<evidence type="ECO:0008006" key="3">
    <source>
        <dbReference type="Google" id="ProtNLM"/>
    </source>
</evidence>
<dbReference type="STRING" id="1352936.M878_20845"/>
<organism evidence="1 2">
    <name type="scientific">Streptomyces roseochromogenus subsp. oscitans DS 12.976</name>
    <dbReference type="NCBI Taxonomy" id="1352936"/>
    <lineage>
        <taxon>Bacteria</taxon>
        <taxon>Bacillati</taxon>
        <taxon>Actinomycetota</taxon>
        <taxon>Actinomycetes</taxon>
        <taxon>Kitasatosporales</taxon>
        <taxon>Streptomycetaceae</taxon>
        <taxon>Streptomyces</taxon>
    </lineage>
</organism>
<sequence>MTDAAIVGTGPNGLAAAITLARAGLSVTLFEKADTIGGGLRSTPLFDRDVTHDICSAVHPMAAASAFFRQFELPARGVPLLQPDMPYAHPLSNGTAAVAWRSIYHTASHLGPDGPRWMKLMAPLTNRSTEVVGLFLSPQRSLPRSLATPLLLAQRVLAHSTSRTPFTTERARALLTGVAAHAVGKLPSLTSTAVALLLGHLAHSSGWPLPQGGSTRIADAMAADITAHGGAIHTGHPIKDLTELSAFPIVMLDIAPKAFLDMAGPRHTLPARYRNALRSYAYGPGAAKADFLVNAPIPWANPLVGKAGTVHLGGTRADILRQETATAASRRADAPFVLVVDPAVTDPSRACGHKRPVWAYAHVPHGDTRDPVDLIRRRIEDYAPGFTDTVIAARGLSAAQYEEYNPNYVGGDIAAGALTLRQSLARPTPRWDPYTTPLPRVYLCSASTPPGPGVHGMCGYFAALSALRRHHALRTSPDLSPKKRDGETN</sequence>
<dbReference type="InterPro" id="IPR036188">
    <property type="entry name" value="FAD/NAD-bd_sf"/>
</dbReference>
<dbReference type="PATRIC" id="fig|1352936.5.peg.4365"/>
<name>V6KAU4_STRRC</name>
<dbReference type="EMBL" id="AWQX01000181">
    <property type="protein sequence ID" value="EST29222.1"/>
    <property type="molecule type" value="Genomic_DNA"/>
</dbReference>
<dbReference type="Proteomes" id="UP000017984">
    <property type="component" value="Chromosome"/>
</dbReference>
<dbReference type="AlphaFoldDB" id="V6KAU4"/>
<dbReference type="PRINTS" id="PR00419">
    <property type="entry name" value="ADXRDTASE"/>
</dbReference>
<proteinExistence type="predicted"/>
<evidence type="ECO:0000313" key="2">
    <source>
        <dbReference type="Proteomes" id="UP000017984"/>
    </source>
</evidence>
<dbReference type="Pfam" id="PF13450">
    <property type="entry name" value="NAD_binding_8"/>
    <property type="match status" value="1"/>
</dbReference>
<dbReference type="OrthoDB" id="833207at2"/>
<dbReference type="SUPFAM" id="SSF51905">
    <property type="entry name" value="FAD/NAD(P)-binding domain"/>
    <property type="match status" value="1"/>
</dbReference>
<keyword evidence="2" id="KW-1185">Reference proteome</keyword>
<dbReference type="HOGENOM" id="CLU_019327_1_1_11"/>
<accession>V6KAU4</accession>
<dbReference type="PANTHER" id="PTHR10668">
    <property type="entry name" value="PHYTOENE DEHYDROGENASE"/>
    <property type="match status" value="1"/>
</dbReference>
<reference evidence="1 2" key="1">
    <citation type="journal article" date="2014" name="Genome Announc.">
        <title>Draft Genome Sequence of Streptomyces roseochromogenes subsp. oscitans DS 12.976, Producer of the Aminocoumarin Antibiotic Clorobiocin.</title>
        <authorList>
            <person name="Ruckert C."/>
            <person name="Kalinowski J."/>
            <person name="Heide L."/>
            <person name="Apel A.K."/>
        </authorList>
    </citation>
    <scope>NUCLEOTIDE SEQUENCE [LARGE SCALE GENOMIC DNA]</scope>
    <source>
        <strain evidence="1 2">DS 12.976</strain>
    </source>
</reference>